<evidence type="ECO:0000313" key="9">
    <source>
        <dbReference type="EMBL" id="SDK69453.1"/>
    </source>
</evidence>
<organism evidence="9 10">
    <name type="scientific">Paracoccus chinensis</name>
    <dbReference type="NCBI Taxonomy" id="525640"/>
    <lineage>
        <taxon>Bacteria</taxon>
        <taxon>Pseudomonadati</taxon>
        <taxon>Pseudomonadota</taxon>
        <taxon>Alphaproteobacteria</taxon>
        <taxon>Rhodobacterales</taxon>
        <taxon>Paracoccaceae</taxon>
        <taxon>Paracoccus</taxon>
    </lineage>
</organism>
<feature type="compositionally biased region" description="Acidic residues" evidence="7">
    <location>
        <begin position="21"/>
        <end position="32"/>
    </location>
</feature>
<evidence type="ECO:0000256" key="7">
    <source>
        <dbReference type="SAM" id="MobiDB-lite"/>
    </source>
</evidence>
<sequence>MTDADTPRNEDDEALPPVEGVEQEDDDEIELAAEDKADERHDDDDDDDDDVPETPAEPAKAGAAKKSAPAQSSGGERIAKIMARAGVASRREAERMIVEGRVTVNGKKISSPALDVLPADKVTVDGKPMEAAQETRLWLYYKPVGLVTSESDEKGRQTVFDALPRELPRVMSVGRLDLNSEGLLLLTNDGELKRRLELPSTGWLRRYRVRVNGQPNDLTFDPLRRGATIEGEEFAPMEIKLDSQQGANAWLTVGIREGKNREIRRAMAHVGLIVNRLIRIGYGPFKLTGMEENEVREVKRRVLRDQLGGLLTGETDEAPRAASRGRPDAPRGPRREGDMGERKPRAPRRDAEAGDRKPWSSRPEGAERKPRTPRRDSEGGERRSWSPRPEGDNAERKPRAPRRDGEGADRKPWAARSGEARPPRGEGFERKPRREGGDFDRKPREGGYERGPKTGGFDRKPAGPGRAEGGRFGDRERGLRPAEGGFERKGPGRRTEGENRPRGPRADGAGQRPDRARSEGGPRGERKPWAQREQRDGDRPARPPREGAPRGPRRGEDEGFARKPRSLRPDRPQGEGGRPDRADRGPRPGGPAQGGRPRQGGAGPGKPRGGAPTGRGPGSKPDGRPRGPRGPDRG</sequence>
<evidence type="ECO:0000256" key="2">
    <source>
        <dbReference type="ARBA" id="ARBA00008348"/>
    </source>
</evidence>
<keyword evidence="10" id="KW-1185">Reference proteome</keyword>
<comment type="catalytic activity">
    <reaction evidence="1">
        <text>a uridine in RNA = a pseudouridine in RNA</text>
        <dbReference type="Rhea" id="RHEA:48348"/>
        <dbReference type="Rhea" id="RHEA-COMP:12068"/>
        <dbReference type="Rhea" id="RHEA-COMP:12069"/>
        <dbReference type="ChEBI" id="CHEBI:65314"/>
        <dbReference type="ChEBI" id="CHEBI:65315"/>
    </reaction>
</comment>
<dbReference type="FunFam" id="3.10.290.10:FF:000003">
    <property type="entry name" value="Pseudouridine synthase"/>
    <property type="match status" value="1"/>
</dbReference>
<dbReference type="PANTHER" id="PTHR47683">
    <property type="entry name" value="PSEUDOURIDINE SYNTHASE FAMILY PROTEIN-RELATED"/>
    <property type="match status" value="1"/>
</dbReference>
<evidence type="ECO:0000256" key="6">
    <source>
        <dbReference type="RuleBase" id="RU003887"/>
    </source>
</evidence>
<dbReference type="InterPro" id="IPR000748">
    <property type="entry name" value="PsdUridine_synth_RsuA/RluB/E/F"/>
</dbReference>
<dbReference type="RefSeq" id="WP_175558756.1">
    <property type="nucleotide sequence ID" value="NZ_FNGE01000002.1"/>
</dbReference>
<evidence type="ECO:0000256" key="5">
    <source>
        <dbReference type="PROSITE-ProRule" id="PRU00182"/>
    </source>
</evidence>
<dbReference type="SUPFAM" id="SSF55120">
    <property type="entry name" value="Pseudouridine synthase"/>
    <property type="match status" value="1"/>
</dbReference>
<feature type="compositionally biased region" description="Basic and acidic residues" evidence="7">
    <location>
        <begin position="468"/>
        <end position="505"/>
    </location>
</feature>
<dbReference type="STRING" id="525640.SAMN04487971_102291"/>
<keyword evidence="3 5" id="KW-0694">RNA-binding</keyword>
<protein>
    <recommendedName>
        <fullName evidence="6">Pseudouridine synthase</fullName>
        <ecNumber evidence="6">5.4.99.-</ecNumber>
    </recommendedName>
</protein>
<feature type="compositionally biased region" description="Acidic residues" evidence="7">
    <location>
        <begin position="41"/>
        <end position="52"/>
    </location>
</feature>
<evidence type="ECO:0000259" key="8">
    <source>
        <dbReference type="SMART" id="SM00363"/>
    </source>
</evidence>
<feature type="region of interest" description="Disordered" evidence="7">
    <location>
        <begin position="1"/>
        <end position="77"/>
    </location>
</feature>
<dbReference type="SUPFAM" id="SSF55174">
    <property type="entry name" value="Alpha-L RNA-binding motif"/>
    <property type="match status" value="1"/>
</dbReference>
<dbReference type="InterPro" id="IPR050343">
    <property type="entry name" value="RsuA_PseudoU_synthase"/>
</dbReference>
<accession>A0A1G9E026</accession>
<dbReference type="InterPro" id="IPR006145">
    <property type="entry name" value="PsdUridine_synth_RsuA/RluA"/>
</dbReference>
<dbReference type="GO" id="GO:0120159">
    <property type="term" value="F:rRNA pseudouridine synthase activity"/>
    <property type="evidence" value="ECO:0007669"/>
    <property type="project" value="UniProtKB-ARBA"/>
</dbReference>
<dbReference type="InterPro" id="IPR036986">
    <property type="entry name" value="S4_RNA-bd_sf"/>
</dbReference>
<gene>
    <name evidence="9" type="ORF">SAMN04487971_102291</name>
</gene>
<feature type="compositionally biased region" description="Low complexity" evidence="7">
    <location>
        <begin position="56"/>
        <end position="75"/>
    </location>
</feature>
<dbReference type="Gene3D" id="3.30.70.580">
    <property type="entry name" value="Pseudouridine synthase I, catalytic domain, N-terminal subdomain"/>
    <property type="match status" value="1"/>
</dbReference>
<dbReference type="Pfam" id="PF01479">
    <property type="entry name" value="S4"/>
    <property type="match status" value="1"/>
</dbReference>
<dbReference type="SMART" id="SM00363">
    <property type="entry name" value="S4"/>
    <property type="match status" value="1"/>
</dbReference>
<dbReference type="InterPro" id="IPR020094">
    <property type="entry name" value="TruA/RsuA/RluB/E/F_N"/>
</dbReference>
<comment type="similarity">
    <text evidence="2 6">Belongs to the pseudouridine synthase RsuA family.</text>
</comment>
<feature type="compositionally biased region" description="Basic and acidic residues" evidence="7">
    <location>
        <begin position="512"/>
        <end position="586"/>
    </location>
</feature>
<dbReference type="PROSITE" id="PS01149">
    <property type="entry name" value="PSI_RSU"/>
    <property type="match status" value="1"/>
</dbReference>
<dbReference type="InterPro" id="IPR018496">
    <property type="entry name" value="PsdUridine_synth_RsuA/RluB_CS"/>
</dbReference>
<evidence type="ECO:0000256" key="3">
    <source>
        <dbReference type="ARBA" id="ARBA00022884"/>
    </source>
</evidence>
<dbReference type="AlphaFoldDB" id="A0A1G9E026"/>
<reference evidence="10" key="1">
    <citation type="submission" date="2016-10" db="EMBL/GenBank/DDBJ databases">
        <authorList>
            <person name="Varghese N."/>
            <person name="Submissions S."/>
        </authorList>
    </citation>
    <scope>NUCLEOTIDE SEQUENCE [LARGE SCALE GENOMIC DNA]</scope>
    <source>
        <strain evidence="10">CGMCC 1.7655</strain>
    </source>
</reference>
<proteinExistence type="inferred from homology"/>
<dbReference type="Pfam" id="PF00849">
    <property type="entry name" value="PseudoU_synth_2"/>
    <property type="match status" value="1"/>
</dbReference>
<dbReference type="Proteomes" id="UP000199555">
    <property type="component" value="Unassembled WGS sequence"/>
</dbReference>
<dbReference type="GO" id="GO:0000455">
    <property type="term" value="P:enzyme-directed rRNA pseudouridine synthesis"/>
    <property type="evidence" value="ECO:0007669"/>
    <property type="project" value="UniProtKB-ARBA"/>
</dbReference>
<dbReference type="PROSITE" id="PS50889">
    <property type="entry name" value="S4"/>
    <property type="match status" value="1"/>
</dbReference>
<dbReference type="PANTHER" id="PTHR47683:SF3">
    <property type="entry name" value="RIBOSOMAL LARGE SUBUNIT PSEUDOURIDINE SYNTHASE B"/>
    <property type="match status" value="1"/>
</dbReference>
<dbReference type="NCBIfam" id="TIGR00093">
    <property type="entry name" value="pseudouridine synthase"/>
    <property type="match status" value="1"/>
</dbReference>
<dbReference type="InterPro" id="IPR020103">
    <property type="entry name" value="PsdUridine_synth_cat_dom_sf"/>
</dbReference>
<feature type="compositionally biased region" description="Basic and acidic residues" evidence="7">
    <location>
        <begin position="621"/>
        <end position="634"/>
    </location>
</feature>
<feature type="domain" description="RNA-binding S4" evidence="8">
    <location>
        <begin position="76"/>
        <end position="134"/>
    </location>
</feature>
<evidence type="ECO:0000256" key="1">
    <source>
        <dbReference type="ARBA" id="ARBA00000073"/>
    </source>
</evidence>
<feature type="region of interest" description="Disordered" evidence="7">
    <location>
        <begin position="309"/>
        <end position="634"/>
    </location>
</feature>
<name>A0A1G9E026_9RHOB</name>
<dbReference type="Gene3D" id="3.10.290.10">
    <property type="entry name" value="RNA-binding S4 domain"/>
    <property type="match status" value="1"/>
</dbReference>
<dbReference type="EMBL" id="FNGE01000002">
    <property type="protein sequence ID" value="SDK69453.1"/>
    <property type="molecule type" value="Genomic_DNA"/>
</dbReference>
<dbReference type="InterPro" id="IPR042092">
    <property type="entry name" value="PsdUridine_s_RsuA/RluB/E/F_cat"/>
</dbReference>
<evidence type="ECO:0000256" key="4">
    <source>
        <dbReference type="ARBA" id="ARBA00023235"/>
    </source>
</evidence>
<dbReference type="EC" id="5.4.99.-" evidence="6"/>
<dbReference type="Gene3D" id="3.30.70.1560">
    <property type="entry name" value="Alpha-L RNA-binding motif"/>
    <property type="match status" value="1"/>
</dbReference>
<keyword evidence="4 6" id="KW-0413">Isomerase</keyword>
<dbReference type="GO" id="GO:0003723">
    <property type="term" value="F:RNA binding"/>
    <property type="evidence" value="ECO:0007669"/>
    <property type="project" value="UniProtKB-KW"/>
</dbReference>
<feature type="compositionally biased region" description="Basic and acidic residues" evidence="7">
    <location>
        <begin position="325"/>
        <end position="461"/>
    </location>
</feature>
<evidence type="ECO:0000313" key="10">
    <source>
        <dbReference type="Proteomes" id="UP000199555"/>
    </source>
</evidence>
<dbReference type="InterPro" id="IPR002942">
    <property type="entry name" value="S4_RNA-bd"/>
</dbReference>
<dbReference type="CDD" id="cd00165">
    <property type="entry name" value="S4"/>
    <property type="match status" value="1"/>
</dbReference>
<feature type="compositionally biased region" description="Gly residues" evidence="7">
    <location>
        <begin position="591"/>
        <end position="617"/>
    </location>
</feature>